<sequence length="62" mass="6776">MCTVGYNYFSCGCKKAIEGTLTRCAYASIKGMDCPDFQLVADAGASKDYMFACMSHSYYTGK</sequence>
<reference evidence="1" key="1">
    <citation type="journal article" date="2023" name="Mol. Phylogenet. Evol.">
        <title>Genome-scale phylogeny and comparative genomics of the fungal order Sordariales.</title>
        <authorList>
            <person name="Hensen N."/>
            <person name="Bonometti L."/>
            <person name="Westerberg I."/>
            <person name="Brannstrom I.O."/>
            <person name="Guillou S."/>
            <person name="Cros-Aarteil S."/>
            <person name="Calhoun S."/>
            <person name="Haridas S."/>
            <person name="Kuo A."/>
            <person name="Mondo S."/>
            <person name="Pangilinan J."/>
            <person name="Riley R."/>
            <person name="LaButti K."/>
            <person name="Andreopoulos B."/>
            <person name="Lipzen A."/>
            <person name="Chen C."/>
            <person name="Yan M."/>
            <person name="Daum C."/>
            <person name="Ng V."/>
            <person name="Clum A."/>
            <person name="Steindorff A."/>
            <person name="Ohm R.A."/>
            <person name="Martin F."/>
            <person name="Silar P."/>
            <person name="Natvig D.O."/>
            <person name="Lalanne C."/>
            <person name="Gautier V."/>
            <person name="Ament-Velasquez S.L."/>
            <person name="Kruys A."/>
            <person name="Hutchinson M.I."/>
            <person name="Powell A.J."/>
            <person name="Barry K."/>
            <person name="Miller A.N."/>
            <person name="Grigoriev I.V."/>
            <person name="Debuchy R."/>
            <person name="Gladieux P."/>
            <person name="Hiltunen Thoren M."/>
            <person name="Johannesson H."/>
        </authorList>
    </citation>
    <scope>NUCLEOTIDE SEQUENCE</scope>
    <source>
        <strain evidence="1">CBS 958.72</strain>
    </source>
</reference>
<evidence type="ECO:0000313" key="2">
    <source>
        <dbReference type="Proteomes" id="UP001287356"/>
    </source>
</evidence>
<comment type="caution">
    <text evidence="1">The sequence shown here is derived from an EMBL/GenBank/DDBJ whole genome shotgun (WGS) entry which is preliminary data.</text>
</comment>
<dbReference type="AlphaFoldDB" id="A0AAE0NB42"/>
<dbReference type="Proteomes" id="UP001287356">
    <property type="component" value="Unassembled WGS sequence"/>
</dbReference>
<protein>
    <submittedName>
        <fullName evidence="1">Uncharacterized protein</fullName>
    </submittedName>
</protein>
<evidence type="ECO:0000313" key="1">
    <source>
        <dbReference type="EMBL" id="KAK3376890.1"/>
    </source>
</evidence>
<organism evidence="1 2">
    <name type="scientific">Lasiosphaeria ovina</name>
    <dbReference type="NCBI Taxonomy" id="92902"/>
    <lineage>
        <taxon>Eukaryota</taxon>
        <taxon>Fungi</taxon>
        <taxon>Dikarya</taxon>
        <taxon>Ascomycota</taxon>
        <taxon>Pezizomycotina</taxon>
        <taxon>Sordariomycetes</taxon>
        <taxon>Sordariomycetidae</taxon>
        <taxon>Sordariales</taxon>
        <taxon>Lasiosphaeriaceae</taxon>
        <taxon>Lasiosphaeria</taxon>
    </lineage>
</organism>
<proteinExistence type="predicted"/>
<dbReference type="EMBL" id="JAULSN010000003">
    <property type="protein sequence ID" value="KAK3376890.1"/>
    <property type="molecule type" value="Genomic_DNA"/>
</dbReference>
<accession>A0AAE0NB42</accession>
<name>A0AAE0NB42_9PEZI</name>
<reference evidence="1" key="2">
    <citation type="submission" date="2023-06" db="EMBL/GenBank/DDBJ databases">
        <authorList>
            <consortium name="Lawrence Berkeley National Laboratory"/>
            <person name="Haridas S."/>
            <person name="Hensen N."/>
            <person name="Bonometti L."/>
            <person name="Westerberg I."/>
            <person name="Brannstrom I.O."/>
            <person name="Guillou S."/>
            <person name="Cros-Aarteil S."/>
            <person name="Calhoun S."/>
            <person name="Kuo A."/>
            <person name="Mondo S."/>
            <person name="Pangilinan J."/>
            <person name="Riley R."/>
            <person name="Labutti K."/>
            <person name="Andreopoulos B."/>
            <person name="Lipzen A."/>
            <person name="Chen C."/>
            <person name="Yanf M."/>
            <person name="Daum C."/>
            <person name="Ng V."/>
            <person name="Clum A."/>
            <person name="Steindorff A."/>
            <person name="Ohm R."/>
            <person name="Martin F."/>
            <person name="Silar P."/>
            <person name="Natvig D."/>
            <person name="Lalanne C."/>
            <person name="Gautier V."/>
            <person name="Ament-Velasquez S.L."/>
            <person name="Kruys A."/>
            <person name="Hutchinson M.I."/>
            <person name="Powell A.J."/>
            <person name="Barry K."/>
            <person name="Miller A.N."/>
            <person name="Grigoriev I.V."/>
            <person name="Debuchy R."/>
            <person name="Gladieux P."/>
            <person name="Thoren M.H."/>
            <person name="Johannesson H."/>
        </authorList>
    </citation>
    <scope>NUCLEOTIDE SEQUENCE</scope>
    <source>
        <strain evidence="1">CBS 958.72</strain>
    </source>
</reference>
<gene>
    <name evidence="1" type="ORF">B0T24DRAFT_677749</name>
</gene>
<keyword evidence="2" id="KW-1185">Reference proteome</keyword>